<protein>
    <submittedName>
        <fullName evidence="1">Uncharacterized protein</fullName>
    </submittedName>
</protein>
<dbReference type="AlphaFoldDB" id="A0A8S1U2Z6"/>
<accession>A0A8S1U2Z6</accession>
<dbReference type="Proteomes" id="UP000683925">
    <property type="component" value="Unassembled WGS sequence"/>
</dbReference>
<organism evidence="1 2">
    <name type="scientific">Paramecium octaurelia</name>
    <dbReference type="NCBI Taxonomy" id="43137"/>
    <lineage>
        <taxon>Eukaryota</taxon>
        <taxon>Sar</taxon>
        <taxon>Alveolata</taxon>
        <taxon>Ciliophora</taxon>
        <taxon>Intramacronucleata</taxon>
        <taxon>Oligohymenophorea</taxon>
        <taxon>Peniculida</taxon>
        <taxon>Parameciidae</taxon>
        <taxon>Paramecium</taxon>
    </lineage>
</organism>
<keyword evidence="2" id="KW-1185">Reference proteome</keyword>
<evidence type="ECO:0000313" key="1">
    <source>
        <dbReference type="EMBL" id="CAD8158027.1"/>
    </source>
</evidence>
<gene>
    <name evidence="1" type="ORF">POCTA_138.1.T0340293</name>
</gene>
<proteinExistence type="predicted"/>
<comment type="caution">
    <text evidence="1">The sequence shown here is derived from an EMBL/GenBank/DDBJ whole genome shotgun (WGS) entry which is preliminary data.</text>
</comment>
<reference evidence="1" key="1">
    <citation type="submission" date="2021-01" db="EMBL/GenBank/DDBJ databases">
        <authorList>
            <consortium name="Genoscope - CEA"/>
            <person name="William W."/>
        </authorList>
    </citation>
    <scope>NUCLEOTIDE SEQUENCE</scope>
</reference>
<sequence length="165" mass="18862">MQARNLQFCVDCYKTGGALGIGFLGFEGGIELSVPLGFPGMAIGGKVGDFVGRAADNLFIRAIDDQCEEWILIKSKQASFNQMVMYQGQCERFNFNWLNKYSYSMFNNQYQQGQNINLASRRCWKLNLININIQVIMILLQQLHLAFQQPHMNILMIMNFCSNLL</sequence>
<name>A0A8S1U2Z6_PAROT</name>
<evidence type="ECO:0000313" key="2">
    <source>
        <dbReference type="Proteomes" id="UP000683925"/>
    </source>
</evidence>
<dbReference type="EMBL" id="CAJJDP010000034">
    <property type="protein sequence ID" value="CAD8158027.1"/>
    <property type="molecule type" value="Genomic_DNA"/>
</dbReference>